<name>A0A6G0T312_APHGL</name>
<dbReference type="OrthoDB" id="10660808at2759"/>
<dbReference type="Proteomes" id="UP000475862">
    <property type="component" value="Unassembled WGS sequence"/>
</dbReference>
<gene>
    <name evidence="1" type="ORF">AGLY_014848</name>
</gene>
<proteinExistence type="predicted"/>
<protein>
    <submittedName>
        <fullName evidence="1">Uncharacterized protein</fullName>
    </submittedName>
</protein>
<comment type="caution">
    <text evidence="1">The sequence shown here is derived from an EMBL/GenBank/DDBJ whole genome shotgun (WGS) entry which is preliminary data.</text>
</comment>
<dbReference type="AlphaFoldDB" id="A0A6G0T312"/>
<sequence length="229" mass="26587">MNGEYEHRDISVTNEHLGLNPKTIIWGFRYILTAVVTLKYGIKLRWQKYVSPALLSIPSIEQLNNPFYKVYRHLDFKYTTKSLNSFINFFNSIPYNGGAIRLILIGSSSVEHAKPAFKAFFLHKTKLFCGIALQIEHQIQSLKVLQRANNLPFSLSTRITTTGSVLPMRINLLMERIRRLDNSDNNIIPSIFTHLFNTTNVDHDDIVNFWIAFCIKPTRQRHFYLIIKA</sequence>
<evidence type="ECO:0000313" key="1">
    <source>
        <dbReference type="EMBL" id="KAE9524798.1"/>
    </source>
</evidence>
<dbReference type="EMBL" id="VYZN01000065">
    <property type="protein sequence ID" value="KAE9524798.1"/>
    <property type="molecule type" value="Genomic_DNA"/>
</dbReference>
<reference evidence="1 2" key="1">
    <citation type="submission" date="2019-08" db="EMBL/GenBank/DDBJ databases">
        <title>The genome of the soybean aphid Biotype 1, its phylome, world population structure and adaptation to the North American continent.</title>
        <authorList>
            <person name="Giordano R."/>
            <person name="Donthu R.K."/>
            <person name="Hernandez A.G."/>
            <person name="Wright C.L."/>
            <person name="Zimin A.V."/>
        </authorList>
    </citation>
    <scope>NUCLEOTIDE SEQUENCE [LARGE SCALE GENOMIC DNA]</scope>
    <source>
        <tissue evidence="1">Whole aphids</tissue>
    </source>
</reference>
<organism evidence="1 2">
    <name type="scientific">Aphis glycines</name>
    <name type="common">Soybean aphid</name>
    <dbReference type="NCBI Taxonomy" id="307491"/>
    <lineage>
        <taxon>Eukaryota</taxon>
        <taxon>Metazoa</taxon>
        <taxon>Ecdysozoa</taxon>
        <taxon>Arthropoda</taxon>
        <taxon>Hexapoda</taxon>
        <taxon>Insecta</taxon>
        <taxon>Pterygota</taxon>
        <taxon>Neoptera</taxon>
        <taxon>Paraneoptera</taxon>
        <taxon>Hemiptera</taxon>
        <taxon>Sternorrhyncha</taxon>
        <taxon>Aphidomorpha</taxon>
        <taxon>Aphidoidea</taxon>
        <taxon>Aphididae</taxon>
        <taxon>Aphidini</taxon>
        <taxon>Aphis</taxon>
        <taxon>Aphis</taxon>
    </lineage>
</organism>
<evidence type="ECO:0000313" key="2">
    <source>
        <dbReference type="Proteomes" id="UP000475862"/>
    </source>
</evidence>
<accession>A0A6G0T312</accession>
<keyword evidence="2" id="KW-1185">Reference proteome</keyword>